<protein>
    <submittedName>
        <fullName evidence="2">Uncharacterized protein</fullName>
    </submittedName>
</protein>
<dbReference type="PANTHER" id="PTHR13523:SF2">
    <property type="entry name" value="COILED-COIL-HELIX-COILED-COIL-HELIX DOMAIN CONTAINING 2, ISOFORM A-RELATED"/>
    <property type="match status" value="1"/>
</dbReference>
<reference evidence="2" key="1">
    <citation type="submission" date="2024-02" db="EMBL/GenBank/DDBJ databases">
        <authorList>
            <consortium name="ELIXIR-Norway"/>
            <consortium name="Elixir Norway"/>
        </authorList>
    </citation>
    <scope>NUCLEOTIDE SEQUENCE</scope>
</reference>
<keyword evidence="3" id="KW-1185">Reference proteome</keyword>
<name>A0ABP0U4R7_9BRYO</name>
<sequence length="125" mass="13578">MPRQKSPGRSEGSSRRPTPPVQRPLPPPPPVLPQQQTGGGSMMAGMAGTIAQGVAFGTGSAVAHRAVDAVMGPRSIQHENVQEWQQRNVRNCQIYVDVPTHAGGFFTFPSMRGFRFTSVKKLLQR</sequence>
<gene>
    <name evidence="2" type="ORF">CSSPTR1EN2_LOCUS11439</name>
</gene>
<dbReference type="EMBL" id="OZ019911">
    <property type="protein sequence ID" value="CAK9212843.1"/>
    <property type="molecule type" value="Genomic_DNA"/>
</dbReference>
<dbReference type="Proteomes" id="UP001497512">
    <property type="component" value="Chromosome 19"/>
</dbReference>
<organism evidence="2 3">
    <name type="scientific">Sphagnum troendelagicum</name>
    <dbReference type="NCBI Taxonomy" id="128251"/>
    <lineage>
        <taxon>Eukaryota</taxon>
        <taxon>Viridiplantae</taxon>
        <taxon>Streptophyta</taxon>
        <taxon>Embryophyta</taxon>
        <taxon>Bryophyta</taxon>
        <taxon>Sphagnophytina</taxon>
        <taxon>Sphagnopsida</taxon>
        <taxon>Sphagnales</taxon>
        <taxon>Sphagnaceae</taxon>
        <taxon>Sphagnum</taxon>
    </lineage>
</organism>
<feature type="compositionally biased region" description="Pro residues" evidence="1">
    <location>
        <begin position="17"/>
        <end position="32"/>
    </location>
</feature>
<evidence type="ECO:0000313" key="2">
    <source>
        <dbReference type="EMBL" id="CAK9212843.1"/>
    </source>
</evidence>
<evidence type="ECO:0000313" key="3">
    <source>
        <dbReference type="Proteomes" id="UP001497512"/>
    </source>
</evidence>
<feature type="region of interest" description="Disordered" evidence="1">
    <location>
        <begin position="1"/>
        <end position="44"/>
    </location>
</feature>
<proteinExistence type="predicted"/>
<dbReference type="PANTHER" id="PTHR13523">
    <property type="entry name" value="COILED-COIL-HELIX-COILED-COIL-HELIX DOMAIN CONTAINING 2/NUR77"/>
    <property type="match status" value="1"/>
</dbReference>
<dbReference type="InterPro" id="IPR055304">
    <property type="entry name" value="CHCHD2/10-like"/>
</dbReference>
<accession>A0ABP0U4R7</accession>
<evidence type="ECO:0000256" key="1">
    <source>
        <dbReference type="SAM" id="MobiDB-lite"/>
    </source>
</evidence>